<name>A0ACD1FRC5_MYCFR</name>
<reference evidence="1" key="1">
    <citation type="submission" date="2021-07" db="EMBL/GenBank/DDBJ databases">
        <title>Complete Genome Sequences of Mycobacterium farcinogenes Isolated from Clinical Specimens from Patients in Thailand.</title>
        <authorList>
            <person name="Sodsai P."/>
        </authorList>
    </citation>
    <scope>NUCLEOTIDE SEQUENCE</scope>
    <source>
        <strain evidence="1">BKK/CU-MFGFA-001</strain>
    </source>
</reference>
<organism evidence="1 2">
    <name type="scientific">Mycolicibacterium farcinogenes</name>
    <name type="common">Mycobacterium farcinogenes</name>
    <dbReference type="NCBI Taxonomy" id="1802"/>
    <lineage>
        <taxon>Bacteria</taxon>
        <taxon>Bacillati</taxon>
        <taxon>Actinomycetota</taxon>
        <taxon>Actinomycetes</taxon>
        <taxon>Mycobacteriales</taxon>
        <taxon>Mycobacteriaceae</taxon>
        <taxon>Mycolicibacterium</taxon>
    </lineage>
</organism>
<sequence length="59" mass="6942">MSRLAELSDTDVLIATMWLLAMIAAVAVLVRLLVFLAHEFRVDLREYREAAQRRRRTQR</sequence>
<dbReference type="Proteomes" id="UP000825598">
    <property type="component" value="Plasmid unnamed2"/>
</dbReference>
<evidence type="ECO:0000313" key="2">
    <source>
        <dbReference type="Proteomes" id="UP000825598"/>
    </source>
</evidence>
<geneLocation type="plasmid" evidence="1 2">
    <name>unnamed2</name>
</geneLocation>
<dbReference type="EMBL" id="CP081675">
    <property type="protein sequence ID" value="QZH69521.1"/>
    <property type="molecule type" value="Genomic_DNA"/>
</dbReference>
<accession>A0ACD1FRC5</accession>
<evidence type="ECO:0000313" key="1">
    <source>
        <dbReference type="EMBL" id="QZH69521.1"/>
    </source>
</evidence>
<keyword evidence="2" id="KW-1185">Reference proteome</keyword>
<protein>
    <submittedName>
        <fullName evidence="1">Uncharacterized protein</fullName>
    </submittedName>
</protein>
<gene>
    <name evidence="1" type="ORF">K6L26_31355</name>
</gene>
<proteinExistence type="predicted"/>
<keyword evidence="1" id="KW-0614">Plasmid</keyword>